<keyword evidence="1" id="KW-0378">Hydrolase</keyword>
<dbReference type="SUPFAM" id="SSF49785">
    <property type="entry name" value="Galactose-binding domain-like"/>
    <property type="match status" value="1"/>
</dbReference>
<comment type="caution">
    <text evidence="6">The sequence shown here is derived from an EMBL/GenBank/DDBJ whole genome shotgun (WGS) entry which is preliminary data.</text>
</comment>
<dbReference type="Gene3D" id="2.60.40.10">
    <property type="entry name" value="Immunoglobulins"/>
    <property type="match status" value="1"/>
</dbReference>
<dbReference type="Pfam" id="PF00754">
    <property type="entry name" value="F5_F8_type_C"/>
    <property type="match status" value="1"/>
</dbReference>
<dbReference type="Pfam" id="PF00149">
    <property type="entry name" value="Metallophos"/>
    <property type="match status" value="1"/>
</dbReference>
<dbReference type="InterPro" id="IPR013783">
    <property type="entry name" value="Ig-like_fold"/>
</dbReference>
<dbReference type="SUPFAM" id="SSF56300">
    <property type="entry name" value="Metallo-dependent phosphatases"/>
    <property type="match status" value="1"/>
</dbReference>
<evidence type="ECO:0000256" key="1">
    <source>
        <dbReference type="ARBA" id="ARBA00023295"/>
    </source>
</evidence>
<dbReference type="EMBL" id="BAAANF010000033">
    <property type="protein sequence ID" value="GAA1719963.1"/>
    <property type="molecule type" value="Genomic_DNA"/>
</dbReference>
<dbReference type="Proteomes" id="UP001500280">
    <property type="component" value="Unassembled WGS sequence"/>
</dbReference>
<keyword evidence="1" id="KW-0326">Glycosidase</keyword>
<dbReference type="InterPro" id="IPR004843">
    <property type="entry name" value="Calcineurin-like_PHP"/>
</dbReference>
<dbReference type="InterPro" id="IPR003961">
    <property type="entry name" value="FN3_dom"/>
</dbReference>
<dbReference type="Gene3D" id="2.60.120.260">
    <property type="entry name" value="Galactose-binding domain-like"/>
    <property type="match status" value="1"/>
</dbReference>
<dbReference type="SUPFAM" id="SSF49265">
    <property type="entry name" value="Fibronectin type III"/>
    <property type="match status" value="1"/>
</dbReference>
<feature type="domain" description="Fibronectin type-III" evidence="5">
    <location>
        <begin position="173"/>
        <end position="258"/>
    </location>
</feature>
<feature type="signal peptide" evidence="3">
    <location>
        <begin position="1"/>
        <end position="27"/>
    </location>
</feature>
<evidence type="ECO:0000313" key="7">
    <source>
        <dbReference type="Proteomes" id="UP001500280"/>
    </source>
</evidence>
<dbReference type="Gene3D" id="3.60.21.10">
    <property type="match status" value="1"/>
</dbReference>
<evidence type="ECO:0000259" key="4">
    <source>
        <dbReference type="PROSITE" id="PS50022"/>
    </source>
</evidence>
<feature type="domain" description="F5/8 type C" evidence="4">
    <location>
        <begin position="23"/>
        <end position="161"/>
    </location>
</feature>
<dbReference type="InterPro" id="IPR000421">
    <property type="entry name" value="FA58C"/>
</dbReference>
<organism evidence="6 7">
    <name type="scientific">Kribbella yunnanensis</name>
    <dbReference type="NCBI Taxonomy" id="190194"/>
    <lineage>
        <taxon>Bacteria</taxon>
        <taxon>Bacillati</taxon>
        <taxon>Actinomycetota</taxon>
        <taxon>Actinomycetes</taxon>
        <taxon>Propionibacteriales</taxon>
        <taxon>Kribbellaceae</taxon>
        <taxon>Kribbella</taxon>
    </lineage>
</organism>
<dbReference type="PANTHER" id="PTHR45867">
    <property type="entry name" value="PURPLE ACID PHOSPHATASE"/>
    <property type="match status" value="1"/>
</dbReference>
<protein>
    <submittedName>
        <fullName evidence="6">Discoidin domain-containing protein</fullName>
    </submittedName>
</protein>
<proteinExistence type="predicted"/>
<feature type="chain" id="PRO_5045985753" evidence="3">
    <location>
        <begin position="28"/>
        <end position="536"/>
    </location>
</feature>
<dbReference type="PROSITE" id="PS50022">
    <property type="entry name" value="FA58C_3"/>
    <property type="match status" value="1"/>
</dbReference>
<dbReference type="RefSeq" id="WP_344165171.1">
    <property type="nucleotide sequence ID" value="NZ_BAAANF010000033.1"/>
</dbReference>
<dbReference type="PROSITE" id="PS50853">
    <property type="entry name" value="FN3"/>
    <property type="match status" value="1"/>
</dbReference>
<dbReference type="InterPro" id="IPR029052">
    <property type="entry name" value="Metallo-depent_PP-like"/>
</dbReference>
<dbReference type="SMART" id="SM00060">
    <property type="entry name" value="FN3"/>
    <property type="match status" value="1"/>
</dbReference>
<reference evidence="6 7" key="1">
    <citation type="journal article" date="2019" name="Int. J. Syst. Evol. Microbiol.">
        <title>The Global Catalogue of Microorganisms (GCM) 10K type strain sequencing project: providing services to taxonomists for standard genome sequencing and annotation.</title>
        <authorList>
            <consortium name="The Broad Institute Genomics Platform"/>
            <consortium name="The Broad Institute Genome Sequencing Center for Infectious Disease"/>
            <person name="Wu L."/>
            <person name="Ma J."/>
        </authorList>
    </citation>
    <scope>NUCLEOTIDE SEQUENCE [LARGE SCALE GENOMIC DNA]</scope>
    <source>
        <strain evidence="6 7">JCM 14307</strain>
    </source>
</reference>
<dbReference type="InterPro" id="IPR008979">
    <property type="entry name" value="Galactose-bd-like_sf"/>
</dbReference>
<keyword evidence="7" id="KW-1185">Reference proteome</keyword>
<dbReference type="InterPro" id="IPR036116">
    <property type="entry name" value="FN3_sf"/>
</dbReference>
<sequence>MSKRMRRLSTLIPVVLVAALGGSAAIAGTTADSLLSRGKPVLASSIEDNTLTADKAVDGNTTTRWASMEGHDPEWIRVDLGQPADIHRVKLNWEAAYAKSYRIEVSDDGTTFSTVKSLTSQNGGTDDNTGLTGHGRYVRVVGTARGTAYGYSLFELEVYGVGDSSGDTQAPTVPTGLQSTGTSATSVSLSWTASTDNVGVTGYDVLRNGTAVATATSASYTDTGLTADTSYTYSVRARDLAGNVSGASTPITVKTGTGGTGGFVIAAAGDIAEQCTASTSTCIHPKTAKVVDFINPANVVTMGDSQYDDAHLSDYTNYYAKTWGKFKAITKPVPGNHDTYDEPQYNGYDKYFGSAIAKPQGKRYYSWEKGNWHFIALDSSDYMTHDTLATPRDDQLAWLRADLAKNTKGCVAAYFHHPRWSSGDHGDNPDSEQFWRTLAGAKVDVVLTGHDHHYERFVPMNADGDADPNGTVELLAGTGGAHPYDLKPAHPTTAKLLSAYGVLKLTMNDNSWTSQLIGLNNTVEDSSPTYNCRAKG</sequence>
<gene>
    <name evidence="6" type="ORF">GCM10009745_81250</name>
</gene>
<keyword evidence="2" id="KW-0119">Carbohydrate metabolism</keyword>
<name>A0ABN2J8A3_9ACTN</name>
<evidence type="ECO:0000313" key="6">
    <source>
        <dbReference type="EMBL" id="GAA1719963.1"/>
    </source>
</evidence>
<accession>A0ABN2J8A3</accession>
<dbReference type="Pfam" id="PF00041">
    <property type="entry name" value="fn3"/>
    <property type="match status" value="1"/>
</dbReference>
<evidence type="ECO:0000259" key="5">
    <source>
        <dbReference type="PROSITE" id="PS50853"/>
    </source>
</evidence>
<keyword evidence="3" id="KW-0732">Signal</keyword>
<dbReference type="CDD" id="cd00063">
    <property type="entry name" value="FN3"/>
    <property type="match status" value="1"/>
</dbReference>
<keyword evidence="2" id="KW-0624">Polysaccharide degradation</keyword>
<evidence type="ECO:0000256" key="3">
    <source>
        <dbReference type="SAM" id="SignalP"/>
    </source>
</evidence>
<evidence type="ECO:0000256" key="2">
    <source>
        <dbReference type="ARBA" id="ARBA00023326"/>
    </source>
</evidence>